<feature type="transmembrane region" description="Helical" evidence="3">
    <location>
        <begin position="65"/>
        <end position="82"/>
    </location>
</feature>
<dbReference type="PANTHER" id="PTHR42693">
    <property type="entry name" value="ARYLSULFATASE FAMILY MEMBER"/>
    <property type="match status" value="1"/>
</dbReference>
<name>A0A2I2F638_ASPCN</name>
<evidence type="ECO:0000256" key="2">
    <source>
        <dbReference type="SAM" id="MobiDB-lite"/>
    </source>
</evidence>
<feature type="domain" description="Sulfatase N-terminal" evidence="4">
    <location>
        <begin position="461"/>
        <end position="733"/>
    </location>
</feature>
<evidence type="ECO:0000256" key="3">
    <source>
        <dbReference type="SAM" id="Phobius"/>
    </source>
</evidence>
<feature type="transmembrane region" description="Helical" evidence="3">
    <location>
        <begin position="94"/>
        <end position="113"/>
    </location>
</feature>
<dbReference type="InterPro" id="IPR017850">
    <property type="entry name" value="Alkaline_phosphatase_core_sf"/>
</dbReference>
<protein>
    <submittedName>
        <fullName evidence="5">Alkaline phosphatase-like protein</fullName>
    </submittedName>
</protein>
<dbReference type="InterPro" id="IPR050738">
    <property type="entry name" value="Sulfatase"/>
</dbReference>
<keyword evidence="3" id="KW-1133">Transmembrane helix</keyword>
<feature type="region of interest" description="Disordered" evidence="2">
    <location>
        <begin position="877"/>
        <end position="943"/>
    </location>
</feature>
<dbReference type="GO" id="GO:0004065">
    <property type="term" value="F:arylsulfatase activity"/>
    <property type="evidence" value="ECO:0007669"/>
    <property type="project" value="TreeGrafter"/>
</dbReference>
<dbReference type="InterPro" id="IPR000917">
    <property type="entry name" value="Sulfatase_N"/>
</dbReference>
<dbReference type="AlphaFoldDB" id="A0A2I2F638"/>
<comment type="similarity">
    <text evidence="1">Belongs to the sulfatase family.</text>
</comment>
<dbReference type="SUPFAM" id="SSF53649">
    <property type="entry name" value="Alkaline phosphatase-like"/>
    <property type="match status" value="1"/>
</dbReference>
<dbReference type="STRING" id="41067.A0A2I2F638"/>
<feature type="transmembrane region" description="Helical" evidence="3">
    <location>
        <begin position="264"/>
        <end position="280"/>
    </location>
</feature>
<feature type="compositionally biased region" description="Acidic residues" evidence="2">
    <location>
        <begin position="915"/>
        <end position="924"/>
    </location>
</feature>
<proteinExistence type="inferred from homology"/>
<keyword evidence="3" id="KW-0472">Membrane</keyword>
<sequence>MNVSKVVPWLRRLVDRLATAPAEAFDMCWDVGRRYFFTLAFLSLFLAKCVHLYAHIHSLPVHKVILWSITFFFQDVIILLFFRIFVQRIRWRPLSALCALLVTSASLIMSGMASANTSFYVTTGAEIHWRQASTFNGDPAAMKTLLTGLTGFLIAEGALLIATGFVARPIHRITGGLLHIWASPFRWLLARRPASMDPFRRLCSSHPASSASPLPDPEVYERVNCNDDAGEKTDDEESDQLLGTPTGVSSAPPKPATDSMRRRVLVMGAFGLFLLLRALRPSDPVYRYLSGTLPLSPFDDGGHHDSPVVTTGLEGDYEYLNGVSALKPPPAWHWLPDAPLPGFSDWNASDRDTLHYRPDADPLHIPNLQNPILEPISEVLNDGRLQIKHIVLVKLESTRADVFPLQNDSFMYHRIAETYEDQTIPPDVEARIANLTRTAEFLTGFPTGFGPGDHGRFGGRTTYGGISARNAVTTGTYTLKSLVGTLCGVTPLVADFNVEYRHHIYQPCLAQVFNALSQQPDITPDTDDFTHWPWHSTWMQSVTETYDKQDLLTPILGYSEKQTRETIAAAKSPHRPEEVNYYGFPDTALREYIREAIDDAERGHRRLFLTHLTGTTHHPWRMPNNTYEELTGTNGPVNNDLNRYLNTIGFADDWLAEILDILEEKGVANETLVVLAGDHGLSLPNDGGVTPYDNPHVGSFQVPIVLAHPHLPPVEISTPVISDQIVPSILDLLIESDSVGPPAAKRAAHDLRGQYEGQSLIRSLVPEQDTRQHWQFSVMNTGGSWLAVRSAARPQFRLVIPLVDDVEWRFSDLDRDPDERDPVQRLSLVDLVETIEEDYDEDALNWVRDAANTAKWWVAENWRRYQYNPEAEAKYKAESGAGSKNGTGSGAESESNNESEAENNTDSKSQSESESGFEPESDFELDCHRTRTSRLPTLPSKPT</sequence>
<evidence type="ECO:0000259" key="4">
    <source>
        <dbReference type="Pfam" id="PF00884"/>
    </source>
</evidence>
<evidence type="ECO:0000256" key="1">
    <source>
        <dbReference type="ARBA" id="ARBA00008779"/>
    </source>
</evidence>
<dbReference type="RefSeq" id="XP_024670058.1">
    <property type="nucleotide sequence ID" value="XM_024815292.1"/>
</dbReference>
<reference evidence="5 6" key="1">
    <citation type="submission" date="2017-12" db="EMBL/GenBank/DDBJ databases">
        <authorList>
            <consortium name="DOE Joint Genome Institute"/>
            <person name="Haridas S."/>
            <person name="Kjaerbolling I."/>
            <person name="Vesth T.C."/>
            <person name="Frisvad J.C."/>
            <person name="Nybo J.L."/>
            <person name="Theobald S."/>
            <person name="Kuo A."/>
            <person name="Bowyer P."/>
            <person name="Matsuda Y."/>
            <person name="Mondo S."/>
            <person name="Lyhne E.K."/>
            <person name="Kogle M.E."/>
            <person name="Clum A."/>
            <person name="Lipzen A."/>
            <person name="Salamov A."/>
            <person name="Ngan C.Y."/>
            <person name="Daum C."/>
            <person name="Chiniquy J."/>
            <person name="Barry K."/>
            <person name="LaButti K."/>
            <person name="Simmons B.A."/>
            <person name="Magnuson J.K."/>
            <person name="Mortensen U.H."/>
            <person name="Larsen T.O."/>
            <person name="Grigoriev I.V."/>
            <person name="Baker S.E."/>
            <person name="Andersen M.R."/>
            <person name="Nordberg H.P."/>
            <person name="Cantor M.N."/>
            <person name="Hua S.X."/>
        </authorList>
    </citation>
    <scope>NUCLEOTIDE SEQUENCE [LARGE SCALE GENOMIC DNA]</scope>
    <source>
        <strain evidence="5 6">CBS 102.13</strain>
    </source>
</reference>
<organism evidence="5 6">
    <name type="scientific">Aspergillus candidus</name>
    <dbReference type="NCBI Taxonomy" id="41067"/>
    <lineage>
        <taxon>Eukaryota</taxon>
        <taxon>Fungi</taxon>
        <taxon>Dikarya</taxon>
        <taxon>Ascomycota</taxon>
        <taxon>Pezizomycotina</taxon>
        <taxon>Eurotiomycetes</taxon>
        <taxon>Eurotiomycetidae</taxon>
        <taxon>Eurotiales</taxon>
        <taxon>Aspergillaceae</taxon>
        <taxon>Aspergillus</taxon>
        <taxon>Aspergillus subgen. Circumdati</taxon>
    </lineage>
</organism>
<dbReference type="OrthoDB" id="103349at2759"/>
<feature type="compositionally biased region" description="Basic and acidic residues" evidence="2">
    <location>
        <begin position="219"/>
        <end position="232"/>
    </location>
</feature>
<feature type="transmembrane region" description="Helical" evidence="3">
    <location>
        <begin position="35"/>
        <end position="53"/>
    </location>
</feature>
<keyword evidence="6" id="KW-1185">Reference proteome</keyword>
<dbReference type="EMBL" id="KZ559155">
    <property type="protein sequence ID" value="PLB36046.1"/>
    <property type="molecule type" value="Genomic_DNA"/>
</dbReference>
<gene>
    <name evidence="5" type="ORF">BDW47DRAFT_119067</name>
</gene>
<feature type="transmembrane region" description="Helical" evidence="3">
    <location>
        <begin position="145"/>
        <end position="167"/>
    </location>
</feature>
<dbReference type="Pfam" id="PF00884">
    <property type="entry name" value="Sulfatase"/>
    <property type="match status" value="1"/>
</dbReference>
<feature type="region of interest" description="Disordered" evidence="2">
    <location>
        <begin position="206"/>
        <end position="258"/>
    </location>
</feature>
<keyword evidence="3" id="KW-0812">Transmembrane</keyword>
<dbReference type="GeneID" id="36522452"/>
<accession>A0A2I2F638</accession>
<evidence type="ECO:0000313" key="6">
    <source>
        <dbReference type="Proteomes" id="UP000234585"/>
    </source>
</evidence>
<evidence type="ECO:0000313" key="5">
    <source>
        <dbReference type="EMBL" id="PLB36046.1"/>
    </source>
</evidence>
<dbReference type="Gene3D" id="3.40.720.10">
    <property type="entry name" value="Alkaline Phosphatase, subunit A"/>
    <property type="match status" value="1"/>
</dbReference>
<dbReference type="Proteomes" id="UP000234585">
    <property type="component" value="Unassembled WGS sequence"/>
</dbReference>
<dbReference type="PANTHER" id="PTHR42693:SF32">
    <property type="entry name" value="SULFATASE DOMAIN PROTEIN (AFU_ORTHOLOGUE AFUA_2G17610)"/>
    <property type="match status" value="1"/>
</dbReference>